<dbReference type="EMBL" id="JABFTP020000124">
    <property type="protein sequence ID" value="KAL3278682.1"/>
    <property type="molecule type" value="Genomic_DNA"/>
</dbReference>
<accession>A0ABD2NJU4</accession>
<name>A0ABD2NJU4_9CUCU</name>
<dbReference type="Proteomes" id="UP001516400">
    <property type="component" value="Unassembled WGS sequence"/>
</dbReference>
<sequence length="278" mass="31951">MTSFEVSIRPQQNMFQRKQRDFMTNEPKIQEITETESTALEDNKDLGKRITDSSLHLQEPIKVQESCPSPEPSIRIDMKDYESSDEDSDDVASRIGATFYENLMDQVNKIIRNAQKQTNGGSRMSNTDELKNKTMNKVRDATVKHLRKIGIDFSTIEEVSNSHCSSDDSTSEQISFAVRQLLMKYLPDDQLAKFTPENNKNTAKRRNEDKIVLNSRAPEFSFATVQFMKKYNLIAADEIHQKSPIPTRTKPNRVLRRPNENNPKILDITALKQQPKLL</sequence>
<gene>
    <name evidence="1" type="ORF">HHI36_016219</name>
</gene>
<organism evidence="1 2">
    <name type="scientific">Cryptolaemus montrouzieri</name>
    <dbReference type="NCBI Taxonomy" id="559131"/>
    <lineage>
        <taxon>Eukaryota</taxon>
        <taxon>Metazoa</taxon>
        <taxon>Ecdysozoa</taxon>
        <taxon>Arthropoda</taxon>
        <taxon>Hexapoda</taxon>
        <taxon>Insecta</taxon>
        <taxon>Pterygota</taxon>
        <taxon>Neoptera</taxon>
        <taxon>Endopterygota</taxon>
        <taxon>Coleoptera</taxon>
        <taxon>Polyphaga</taxon>
        <taxon>Cucujiformia</taxon>
        <taxon>Coccinelloidea</taxon>
        <taxon>Coccinellidae</taxon>
        <taxon>Scymninae</taxon>
        <taxon>Scymnini</taxon>
        <taxon>Cryptolaemus</taxon>
    </lineage>
</organism>
<dbReference type="AlphaFoldDB" id="A0ABD2NJU4"/>
<keyword evidence="2" id="KW-1185">Reference proteome</keyword>
<protein>
    <submittedName>
        <fullName evidence="1">Uncharacterized protein</fullName>
    </submittedName>
</protein>
<comment type="caution">
    <text evidence="1">The sequence shown here is derived from an EMBL/GenBank/DDBJ whole genome shotgun (WGS) entry which is preliminary data.</text>
</comment>
<reference evidence="1 2" key="1">
    <citation type="journal article" date="2021" name="BMC Biol.">
        <title>Horizontally acquired antibacterial genes associated with adaptive radiation of ladybird beetles.</title>
        <authorList>
            <person name="Li H.S."/>
            <person name="Tang X.F."/>
            <person name="Huang Y.H."/>
            <person name="Xu Z.Y."/>
            <person name="Chen M.L."/>
            <person name="Du X.Y."/>
            <person name="Qiu B.Y."/>
            <person name="Chen P.T."/>
            <person name="Zhang W."/>
            <person name="Slipinski A."/>
            <person name="Escalona H.E."/>
            <person name="Waterhouse R.M."/>
            <person name="Zwick A."/>
            <person name="Pang H."/>
        </authorList>
    </citation>
    <scope>NUCLEOTIDE SEQUENCE [LARGE SCALE GENOMIC DNA]</scope>
    <source>
        <strain evidence="1">SYSU2018</strain>
    </source>
</reference>
<evidence type="ECO:0000313" key="2">
    <source>
        <dbReference type="Proteomes" id="UP001516400"/>
    </source>
</evidence>
<proteinExistence type="predicted"/>
<evidence type="ECO:0000313" key="1">
    <source>
        <dbReference type="EMBL" id="KAL3278682.1"/>
    </source>
</evidence>